<keyword evidence="1" id="KW-0472">Membrane</keyword>
<keyword evidence="1" id="KW-1133">Transmembrane helix</keyword>
<accession>A0A1F4TSG8</accession>
<reference evidence="3 4" key="1">
    <citation type="journal article" date="2016" name="Nat. Commun.">
        <title>Thousands of microbial genomes shed light on interconnected biogeochemical processes in an aquifer system.</title>
        <authorList>
            <person name="Anantharaman K."/>
            <person name="Brown C.T."/>
            <person name="Hug L.A."/>
            <person name="Sharon I."/>
            <person name="Castelle C.J."/>
            <person name="Probst A.J."/>
            <person name="Thomas B.C."/>
            <person name="Singh A."/>
            <person name="Wilkins M.J."/>
            <person name="Karaoz U."/>
            <person name="Brodie E.L."/>
            <person name="Williams K.H."/>
            <person name="Hubbard S.S."/>
            <person name="Banfield J.F."/>
        </authorList>
    </citation>
    <scope>NUCLEOTIDE SEQUENCE [LARGE SCALE GENOMIC DNA]</scope>
</reference>
<keyword evidence="1" id="KW-0812">Transmembrane</keyword>
<dbReference type="InterPro" id="IPR048389">
    <property type="entry name" value="YciQ-like_C"/>
</dbReference>
<gene>
    <name evidence="3" type="ORF">A2311_05390</name>
</gene>
<name>A0A1F4TSG8_UNCSA</name>
<feature type="transmembrane region" description="Helical" evidence="1">
    <location>
        <begin position="194"/>
        <end position="222"/>
    </location>
</feature>
<dbReference type="Pfam" id="PF20990">
    <property type="entry name" value="DUF2207_C"/>
    <property type="match status" value="1"/>
</dbReference>
<evidence type="ECO:0000256" key="1">
    <source>
        <dbReference type="SAM" id="Phobius"/>
    </source>
</evidence>
<feature type="transmembrane region" description="Helical" evidence="1">
    <location>
        <begin position="164"/>
        <end position="182"/>
    </location>
</feature>
<protein>
    <recommendedName>
        <fullName evidence="2">Predicted membrane protein YciQ-like C-terminal domain-containing protein</fullName>
    </recommendedName>
</protein>
<dbReference type="EMBL" id="MEUF01000024">
    <property type="protein sequence ID" value="OGC35596.1"/>
    <property type="molecule type" value="Genomic_DNA"/>
</dbReference>
<dbReference type="Proteomes" id="UP000178951">
    <property type="component" value="Unassembled WGS sequence"/>
</dbReference>
<feature type="domain" description="Predicted membrane protein YciQ-like C-terminal" evidence="2">
    <location>
        <begin position="2"/>
        <end position="296"/>
    </location>
</feature>
<sequence>MNLSPALAGALIDKNVQAQEITATIIDLVLRGYWQFREIYRDGKLADYELTLLRDPGSAAAHERELIKAFLGSRRPGESRLASEATGHRPIAWLGGFKSLDEATARIFVTRQEAIKDQIFSQLTGQGYFARNPRQILKLVLLFGSFASVLSSLPLLWLSFPPPFLTAVGWLFFFLLVHNIDWRRLSQPRTNQQLVRLYIFLMIVAVCLPLTLWGFVLTLAYIFSPGNWFVGILGGVYLSGLFIISIANALVGKTKLGEITSRQLQDYRQALSTGTAKPDNFSSDLPYAVAFGVEDLYLQRHPGQIVSPLTGQPATAEQLLAQINLLNNLLDVSSTN</sequence>
<evidence type="ECO:0000313" key="3">
    <source>
        <dbReference type="EMBL" id="OGC35596.1"/>
    </source>
</evidence>
<feature type="transmembrane region" description="Helical" evidence="1">
    <location>
        <begin position="228"/>
        <end position="251"/>
    </location>
</feature>
<comment type="caution">
    <text evidence="3">The sequence shown here is derived from an EMBL/GenBank/DDBJ whole genome shotgun (WGS) entry which is preliminary data.</text>
</comment>
<organism evidence="3 4">
    <name type="scientific">candidate division WOR-1 bacterium RIFOXYB2_FULL_48_7</name>
    <dbReference type="NCBI Taxonomy" id="1802583"/>
    <lineage>
        <taxon>Bacteria</taxon>
        <taxon>Bacillati</taxon>
        <taxon>Saganbacteria</taxon>
    </lineage>
</organism>
<evidence type="ECO:0000259" key="2">
    <source>
        <dbReference type="Pfam" id="PF20990"/>
    </source>
</evidence>
<evidence type="ECO:0000313" key="4">
    <source>
        <dbReference type="Proteomes" id="UP000178951"/>
    </source>
</evidence>
<dbReference type="AlphaFoldDB" id="A0A1F4TSG8"/>
<proteinExistence type="predicted"/>